<keyword evidence="5" id="KW-1185">Reference proteome</keyword>
<dbReference type="InParanoid" id="A0A6P6F0H8"/>
<dbReference type="GO" id="GO:0005634">
    <property type="term" value="C:nucleus"/>
    <property type="evidence" value="ECO:0007669"/>
    <property type="project" value="InterPro"/>
</dbReference>
<gene>
    <name evidence="6" type="primary">LOC101593092</name>
</gene>
<dbReference type="PANTHER" id="PTHR46386:SF7">
    <property type="entry name" value="SP110 NUCLEAR BODY PROTEIN"/>
    <property type="match status" value="1"/>
</dbReference>
<dbReference type="AlphaFoldDB" id="A0A6P6F0H8"/>
<name>A0A6P6F0H8_OCTDE</name>
<dbReference type="PANTHER" id="PTHR46386">
    <property type="entry name" value="NUCLEAR BODY PROTEIN SP140"/>
    <property type="match status" value="1"/>
</dbReference>
<feature type="domain" description="SAND" evidence="3">
    <location>
        <begin position="393"/>
        <end position="475"/>
    </location>
</feature>
<protein>
    <submittedName>
        <fullName evidence="6">Sp110 nuclear body protein isoform X1</fullName>
    </submittedName>
</protein>
<feature type="compositionally biased region" description="Pro residues" evidence="2">
    <location>
        <begin position="179"/>
        <end position="188"/>
    </location>
</feature>
<dbReference type="InterPro" id="IPR043563">
    <property type="entry name" value="Sp110/Sp140/Sp140L-like"/>
</dbReference>
<dbReference type="InterPro" id="IPR000770">
    <property type="entry name" value="SAND_dom"/>
</dbReference>
<feature type="domain" description="HSR" evidence="4">
    <location>
        <begin position="1"/>
        <end position="115"/>
    </location>
</feature>
<dbReference type="SUPFAM" id="SSF63763">
    <property type="entry name" value="SAND domain-like"/>
    <property type="match status" value="1"/>
</dbReference>
<feature type="region of interest" description="Disordered" evidence="2">
    <location>
        <begin position="171"/>
        <end position="203"/>
    </location>
</feature>
<dbReference type="Gene3D" id="3.10.390.10">
    <property type="entry name" value="SAND domain-like"/>
    <property type="match status" value="1"/>
</dbReference>
<dbReference type="PROSITE" id="PS51414">
    <property type="entry name" value="HSR"/>
    <property type="match status" value="1"/>
</dbReference>
<dbReference type="FunCoup" id="A0A6P6F0H8">
    <property type="interactions" value="709"/>
</dbReference>
<feature type="compositionally biased region" description="Basic residues" evidence="2">
    <location>
        <begin position="251"/>
        <end position="260"/>
    </location>
</feature>
<evidence type="ECO:0000259" key="3">
    <source>
        <dbReference type="PROSITE" id="PS50864"/>
    </source>
</evidence>
<dbReference type="InterPro" id="IPR010919">
    <property type="entry name" value="SAND-like_dom_sf"/>
</dbReference>
<evidence type="ECO:0000259" key="4">
    <source>
        <dbReference type="PROSITE" id="PS51414"/>
    </source>
</evidence>
<organism evidence="5 6">
    <name type="scientific">Octodon degus</name>
    <name type="common">Degu</name>
    <name type="synonym">Sciurus degus</name>
    <dbReference type="NCBI Taxonomy" id="10160"/>
    <lineage>
        <taxon>Eukaryota</taxon>
        <taxon>Metazoa</taxon>
        <taxon>Chordata</taxon>
        <taxon>Craniata</taxon>
        <taxon>Vertebrata</taxon>
        <taxon>Euteleostomi</taxon>
        <taxon>Mammalia</taxon>
        <taxon>Eutheria</taxon>
        <taxon>Euarchontoglires</taxon>
        <taxon>Glires</taxon>
        <taxon>Rodentia</taxon>
        <taxon>Hystricomorpha</taxon>
        <taxon>Octodontidae</taxon>
        <taxon>Octodon</taxon>
    </lineage>
</organism>
<dbReference type="PROSITE" id="PS50864">
    <property type="entry name" value="SAND"/>
    <property type="match status" value="1"/>
</dbReference>
<evidence type="ECO:0000256" key="2">
    <source>
        <dbReference type="SAM" id="MobiDB-lite"/>
    </source>
</evidence>
<dbReference type="InterPro" id="IPR004865">
    <property type="entry name" value="HSR_dom"/>
</dbReference>
<reference evidence="6" key="1">
    <citation type="submission" date="2025-08" db="UniProtKB">
        <authorList>
            <consortium name="RefSeq"/>
        </authorList>
    </citation>
    <scope>IDENTIFICATION</scope>
</reference>
<dbReference type="SMART" id="SM00258">
    <property type="entry name" value="SAND"/>
    <property type="match status" value="1"/>
</dbReference>
<dbReference type="Pfam" id="PF01342">
    <property type="entry name" value="SAND"/>
    <property type="match status" value="1"/>
</dbReference>
<keyword evidence="1" id="KW-0597">Phosphoprotein</keyword>
<dbReference type="GO" id="GO:0000981">
    <property type="term" value="F:DNA-binding transcription factor activity, RNA polymerase II-specific"/>
    <property type="evidence" value="ECO:0007669"/>
    <property type="project" value="TreeGrafter"/>
</dbReference>
<evidence type="ECO:0000256" key="1">
    <source>
        <dbReference type="ARBA" id="ARBA00022553"/>
    </source>
</evidence>
<dbReference type="Pfam" id="PF03172">
    <property type="entry name" value="HSR"/>
    <property type="match status" value="1"/>
</dbReference>
<dbReference type="GO" id="GO:0003677">
    <property type="term" value="F:DNA binding"/>
    <property type="evidence" value="ECO:0007669"/>
    <property type="project" value="InterPro"/>
</dbReference>
<accession>A0A6P6F0H8</accession>
<dbReference type="GeneID" id="101593092"/>
<dbReference type="Proteomes" id="UP000515203">
    <property type="component" value="Unplaced"/>
</dbReference>
<sequence>MAKPAPRTFTVSRALEKALLQHFIVQKLEIAYAISKPFPFLELLRDKAFISEQMYWDSLEACRNLVPVCRVVHNILTRLEKTFNLSLLVTLFSQISLCEYPNLRTILRSFINVGTAYGEWSRTTLIPLKVLADPEESSFQILRQLPPPQLPSPSHLSCAPAVNEAKASLQHISESLDRPPSPSTPAGPLPGLILGEGSTPVANDNVISKTKKEEDSQETCSLSTGTVQVIKDASSEPNDQEEPQEAPSTSQKKKGKKRRTCIWSTPRKNRKKHPPRGATPPGHRVQEKLQVVAKRKDKPARNSKLVSRVYNTRAKRAQMSKSEETKKGKEPQEKRGAPPRIVHCKDPTRKGNKLSGGNSPQRKQFLGRKHIRGKGSEGGVRSDCFLLAEKPKENTVDFLSPMLPVICGEAKGILYKEKMKQGGASEKSIQNEKGAWLSPKEFTVEGKRERSKDWKRSVCCGGKTLRQLMEIGILLCPPIKKPQVKNTQQLNSPCLLRQPRGQSHLVTASSSRLRPRAHARFHGDINSSLK</sequence>
<dbReference type="RefSeq" id="XP_023577979.1">
    <property type="nucleotide sequence ID" value="XM_023722211.1"/>
</dbReference>
<dbReference type="OrthoDB" id="1870062at2759"/>
<proteinExistence type="predicted"/>
<evidence type="ECO:0000313" key="6">
    <source>
        <dbReference type="RefSeq" id="XP_023577979.1"/>
    </source>
</evidence>
<feature type="compositionally biased region" description="Basic and acidic residues" evidence="2">
    <location>
        <begin position="321"/>
        <end position="336"/>
    </location>
</feature>
<evidence type="ECO:0000313" key="5">
    <source>
        <dbReference type="Proteomes" id="UP000515203"/>
    </source>
</evidence>
<feature type="region of interest" description="Disordered" evidence="2">
    <location>
        <begin position="233"/>
        <end position="378"/>
    </location>
</feature>